<reference evidence="1 2" key="2">
    <citation type="submission" date="2018-11" db="EMBL/GenBank/DDBJ databases">
        <authorList>
            <consortium name="Pathogen Informatics"/>
        </authorList>
    </citation>
    <scope>NUCLEOTIDE SEQUENCE [LARGE SCALE GENOMIC DNA]</scope>
</reference>
<proteinExistence type="predicted"/>
<dbReference type="EMBL" id="UYRR01006410">
    <property type="protein sequence ID" value="VDK22583.1"/>
    <property type="molecule type" value="Genomic_DNA"/>
</dbReference>
<dbReference type="AlphaFoldDB" id="A0A0M3J918"/>
<evidence type="ECO:0000313" key="2">
    <source>
        <dbReference type="Proteomes" id="UP000267096"/>
    </source>
</evidence>
<dbReference type="OrthoDB" id="46189at2759"/>
<evidence type="ECO:0000313" key="3">
    <source>
        <dbReference type="WBParaSite" id="ASIM_0000407901-mRNA-1"/>
    </source>
</evidence>
<dbReference type="Proteomes" id="UP000267096">
    <property type="component" value="Unassembled WGS sequence"/>
</dbReference>
<gene>
    <name evidence="1" type="ORF">ASIM_LOCUS3903</name>
</gene>
<sequence length="234" mass="26935">MDPLTDAYVLIIVGNMHRSLSVETKTNELRHFGGFVRSMSKRLIAAKLKLEKELMSELSTIDHPDQVTNQLTAIAILTKCSIEQLLDIFLRQKMTVKRDLSVGSQSLIDIVWRIRHTFECVQRLFVNGQLTNTLRIFRNRNWIPKMLMDYLNNEALSFSKCLLPEIESANEQCASLQVETVDSQVLLTKCNSFLESVCNESQWMVEQKCELFEDSKALIQFLNVVLEAFHEVCC</sequence>
<reference evidence="3" key="1">
    <citation type="submission" date="2017-02" db="UniProtKB">
        <authorList>
            <consortium name="WormBaseParasite"/>
        </authorList>
    </citation>
    <scope>IDENTIFICATION</scope>
</reference>
<dbReference type="WBParaSite" id="ASIM_0000407901-mRNA-1">
    <property type="protein sequence ID" value="ASIM_0000407901-mRNA-1"/>
    <property type="gene ID" value="ASIM_0000407901"/>
</dbReference>
<accession>A0A0M3J918</accession>
<organism evidence="3">
    <name type="scientific">Anisakis simplex</name>
    <name type="common">Herring worm</name>
    <dbReference type="NCBI Taxonomy" id="6269"/>
    <lineage>
        <taxon>Eukaryota</taxon>
        <taxon>Metazoa</taxon>
        <taxon>Ecdysozoa</taxon>
        <taxon>Nematoda</taxon>
        <taxon>Chromadorea</taxon>
        <taxon>Rhabditida</taxon>
        <taxon>Spirurina</taxon>
        <taxon>Ascaridomorpha</taxon>
        <taxon>Ascaridoidea</taxon>
        <taxon>Anisakidae</taxon>
        <taxon>Anisakis</taxon>
        <taxon>Anisakis simplex complex</taxon>
    </lineage>
</organism>
<protein>
    <submittedName>
        <fullName evidence="3">COGC-1 (inferred by orthology to a C. elegans protein)</fullName>
    </submittedName>
</protein>
<evidence type="ECO:0000313" key="1">
    <source>
        <dbReference type="EMBL" id="VDK22583.1"/>
    </source>
</evidence>
<name>A0A0M3J918_ANISI</name>
<keyword evidence="2" id="KW-1185">Reference proteome</keyword>